<evidence type="ECO:0000256" key="7">
    <source>
        <dbReference type="SAM" id="Phobius"/>
    </source>
</evidence>
<gene>
    <name evidence="8" type="ORF">WAK64_02200</name>
</gene>
<evidence type="ECO:0000256" key="5">
    <source>
        <dbReference type="ARBA" id="ARBA00022989"/>
    </source>
</evidence>
<feature type="transmembrane region" description="Helical" evidence="7">
    <location>
        <begin position="34"/>
        <end position="54"/>
    </location>
</feature>
<comment type="subcellular location">
    <subcellularLocation>
        <location evidence="1">Cell membrane</location>
        <topology evidence="1">Multi-pass membrane protein</topology>
    </subcellularLocation>
</comment>
<feature type="transmembrane region" description="Helical" evidence="7">
    <location>
        <begin position="275"/>
        <end position="292"/>
    </location>
</feature>
<feature type="transmembrane region" description="Helical" evidence="7">
    <location>
        <begin position="246"/>
        <end position="268"/>
    </location>
</feature>
<evidence type="ECO:0000313" key="8">
    <source>
        <dbReference type="EMBL" id="MEI5905877.1"/>
    </source>
</evidence>
<dbReference type="EMBL" id="JBBAXC010000002">
    <property type="protein sequence ID" value="MEI5905877.1"/>
    <property type="molecule type" value="Genomic_DNA"/>
</dbReference>
<keyword evidence="4 7" id="KW-0812">Transmembrane</keyword>
<dbReference type="Pfam" id="PF05977">
    <property type="entry name" value="MFS_3"/>
    <property type="match status" value="1"/>
</dbReference>
<feature type="transmembrane region" description="Helical" evidence="7">
    <location>
        <begin position="360"/>
        <end position="378"/>
    </location>
</feature>
<keyword evidence="5 7" id="KW-1133">Transmembrane helix</keyword>
<dbReference type="SUPFAM" id="SSF103473">
    <property type="entry name" value="MFS general substrate transporter"/>
    <property type="match status" value="1"/>
</dbReference>
<feature type="transmembrane region" description="Helical" evidence="7">
    <location>
        <begin position="131"/>
        <end position="154"/>
    </location>
</feature>
<evidence type="ECO:0000256" key="2">
    <source>
        <dbReference type="ARBA" id="ARBA00022448"/>
    </source>
</evidence>
<dbReference type="CDD" id="cd06173">
    <property type="entry name" value="MFS_MefA_like"/>
    <property type="match status" value="1"/>
</dbReference>
<evidence type="ECO:0000256" key="6">
    <source>
        <dbReference type="ARBA" id="ARBA00023136"/>
    </source>
</evidence>
<dbReference type="InterPro" id="IPR010290">
    <property type="entry name" value="TM_effector"/>
</dbReference>
<dbReference type="InterPro" id="IPR036259">
    <property type="entry name" value="MFS_trans_sf"/>
</dbReference>
<accession>A0ABU8H9N6</accession>
<dbReference type="Proteomes" id="UP001312865">
    <property type="component" value="Unassembled WGS sequence"/>
</dbReference>
<reference evidence="8 9" key="1">
    <citation type="journal article" date="2018" name="J. Microbiol.">
        <title>Bacillus spongiae sp. nov., isolated from sponge of Jeju Island.</title>
        <authorList>
            <person name="Lee G.E."/>
            <person name="Im W.T."/>
            <person name="Park J.S."/>
        </authorList>
    </citation>
    <scope>NUCLEOTIDE SEQUENCE [LARGE SCALE GENOMIC DNA]</scope>
    <source>
        <strain evidence="8 9">135PIL107-10</strain>
    </source>
</reference>
<feature type="transmembrane region" description="Helical" evidence="7">
    <location>
        <begin position="160"/>
        <end position="182"/>
    </location>
</feature>
<keyword evidence="6 7" id="KW-0472">Membrane</keyword>
<sequence>MAKSFFSSSFFLFLGNWIGIITLNWYVFEQFQNPIYLGWINFARLVPILVLSVYAGKMCDVYSPSFLIKVSNSFSFILTFILTLSVCLVDQLPIWAIIGYAGLRGCISAFETPVRNAALPDMTNNGNKSKVVSYYSLVINICRSIGPAVAGILLGNGFVILSFALQTFCYFFSFLLSLFITIPAKGGLVAKKKVYAFKDVKEYFSMDHTGRELFKSSLIAMVFGFSYTTVLPVLTDFHFPGEAEMFGIAMTIAAMGAIVATLTLPIVLNHVKEDFMCYVSLCFFSISILSVLIPIREILFLSLFSIGLFGQWTRSSNRIYFQNNVPDEKRGRILSVILLDRGLIPLGALLVSFLTSWIGIQLTFVVMGIGTFMSTINWKMFDKSKKKVTQLVNR</sequence>
<name>A0ABU8H9N6_9BACI</name>
<evidence type="ECO:0000313" key="9">
    <source>
        <dbReference type="Proteomes" id="UP001312865"/>
    </source>
</evidence>
<organism evidence="8 9">
    <name type="scientific">Bacillus spongiae</name>
    <dbReference type="NCBI Taxonomy" id="2683610"/>
    <lineage>
        <taxon>Bacteria</taxon>
        <taxon>Bacillati</taxon>
        <taxon>Bacillota</taxon>
        <taxon>Bacilli</taxon>
        <taxon>Bacillales</taxon>
        <taxon>Bacillaceae</taxon>
        <taxon>Bacillus</taxon>
    </lineage>
</organism>
<dbReference type="Gene3D" id="1.20.1250.20">
    <property type="entry name" value="MFS general substrate transporter like domains"/>
    <property type="match status" value="1"/>
</dbReference>
<keyword evidence="9" id="KW-1185">Reference proteome</keyword>
<comment type="caution">
    <text evidence="8">The sequence shown here is derived from an EMBL/GenBank/DDBJ whole genome shotgun (WGS) entry which is preliminary data.</text>
</comment>
<dbReference type="PANTHER" id="PTHR23513:SF11">
    <property type="entry name" value="STAPHYLOFERRIN A TRANSPORTER"/>
    <property type="match status" value="1"/>
</dbReference>
<feature type="transmembrane region" description="Helical" evidence="7">
    <location>
        <begin position="9"/>
        <end position="28"/>
    </location>
</feature>
<evidence type="ECO:0000256" key="3">
    <source>
        <dbReference type="ARBA" id="ARBA00022475"/>
    </source>
</evidence>
<evidence type="ECO:0000256" key="4">
    <source>
        <dbReference type="ARBA" id="ARBA00022692"/>
    </source>
</evidence>
<protein>
    <submittedName>
        <fullName evidence="8">MFS transporter</fullName>
    </submittedName>
</protein>
<dbReference type="RefSeq" id="WP_336585682.1">
    <property type="nucleotide sequence ID" value="NZ_JBBAXC010000002.1"/>
</dbReference>
<proteinExistence type="predicted"/>
<evidence type="ECO:0000256" key="1">
    <source>
        <dbReference type="ARBA" id="ARBA00004651"/>
    </source>
</evidence>
<dbReference type="PANTHER" id="PTHR23513">
    <property type="entry name" value="INTEGRAL MEMBRANE EFFLUX PROTEIN-RELATED"/>
    <property type="match status" value="1"/>
</dbReference>
<feature type="transmembrane region" description="Helical" evidence="7">
    <location>
        <begin position="213"/>
        <end position="234"/>
    </location>
</feature>
<keyword evidence="2" id="KW-0813">Transport</keyword>
<keyword evidence="3" id="KW-1003">Cell membrane</keyword>